<organism evidence="2 3">
    <name type="scientific">Pseudomonas fluorescens</name>
    <dbReference type="NCBI Taxonomy" id="294"/>
    <lineage>
        <taxon>Bacteria</taxon>
        <taxon>Pseudomonadati</taxon>
        <taxon>Pseudomonadota</taxon>
        <taxon>Gammaproteobacteria</taxon>
        <taxon>Pseudomonadales</taxon>
        <taxon>Pseudomonadaceae</taxon>
        <taxon>Pseudomonas</taxon>
    </lineage>
</organism>
<proteinExistence type="predicted"/>
<evidence type="ECO:0000313" key="3">
    <source>
        <dbReference type="Proteomes" id="UP000281909"/>
    </source>
</evidence>
<gene>
    <name evidence="2" type="ORF">NCTC9428_02298</name>
</gene>
<dbReference type="EMBL" id="LR134318">
    <property type="protein sequence ID" value="VEF10690.1"/>
    <property type="molecule type" value="Genomic_DNA"/>
</dbReference>
<keyword evidence="1" id="KW-1133">Transmembrane helix</keyword>
<dbReference type="Proteomes" id="UP000281909">
    <property type="component" value="Chromosome"/>
</dbReference>
<keyword evidence="1" id="KW-0472">Membrane</keyword>
<evidence type="ECO:0000256" key="1">
    <source>
        <dbReference type="SAM" id="Phobius"/>
    </source>
</evidence>
<feature type="transmembrane region" description="Helical" evidence="1">
    <location>
        <begin position="52"/>
        <end position="82"/>
    </location>
</feature>
<evidence type="ECO:0000313" key="2">
    <source>
        <dbReference type="EMBL" id="VEF10690.1"/>
    </source>
</evidence>
<protein>
    <recommendedName>
        <fullName evidence="4">DUF3137 domain-containing protein</fullName>
    </recommendedName>
</protein>
<evidence type="ECO:0008006" key="4">
    <source>
        <dbReference type="Google" id="ProtNLM"/>
    </source>
</evidence>
<dbReference type="AlphaFoldDB" id="A0A3S4NVA4"/>
<name>A0A3S4NVA4_PSEFL</name>
<dbReference type="OrthoDB" id="6638271at2"/>
<reference evidence="2 3" key="1">
    <citation type="submission" date="2018-12" db="EMBL/GenBank/DDBJ databases">
        <authorList>
            <consortium name="Pathogen Informatics"/>
        </authorList>
    </citation>
    <scope>NUCLEOTIDE SEQUENCE [LARGE SCALE GENOMIC DNA]</scope>
    <source>
        <strain evidence="2 3">NCTC9428</strain>
    </source>
</reference>
<feature type="transmembrane region" description="Helical" evidence="1">
    <location>
        <begin position="88"/>
        <end position="110"/>
    </location>
</feature>
<keyword evidence="1" id="KW-0812">Transmembrane</keyword>
<dbReference type="RefSeq" id="WP_126362638.1">
    <property type="nucleotide sequence ID" value="NZ_LR134318.1"/>
</dbReference>
<sequence length="369" mass="41360">MPNTSQNAKLGKLLAVSEASIDSAQSQADLLNVIHGFVSYNGSLKFNFTRAWWLFGTGLSVIAGAFALCWFANTYTVAVIFYQLQIDPIMLGIAVGLVGIAIAIGSLVWMKSKADRLPSLSSKIARLSSYFHNGLMFLEEDSDRTLNKLDAQFGDYSRGNYSRELVESIQGVFTGTLREIPYNYRRLHYVNRRTVHTTVTDKDGKTRTETRVVYDHYDRYSLVIDFPWVSGISVRSDEHSANDYPCPMDTASPDFNKAFCLTGASEISCAKFIKPSTVLHLLKLFNILHRPNLEFSDNGKLCLSFASNDLFAFGTEYSLASPNEFYAEIDAGVELPRLMSALQWSHELSELHDDNFAFTATPPKKRTEK</sequence>
<accession>A0A3S4NVA4</accession>